<evidence type="ECO:0000313" key="9">
    <source>
        <dbReference type="EMBL" id="MFC7334887.1"/>
    </source>
</evidence>
<evidence type="ECO:0000259" key="8">
    <source>
        <dbReference type="Pfam" id="PF12704"/>
    </source>
</evidence>
<protein>
    <submittedName>
        <fullName evidence="9">ABC transporter permease</fullName>
    </submittedName>
</protein>
<keyword evidence="4 6" id="KW-1133">Transmembrane helix</keyword>
<feature type="domain" description="MacB-like periplasmic core" evidence="8">
    <location>
        <begin position="18"/>
        <end position="235"/>
    </location>
</feature>
<evidence type="ECO:0000256" key="1">
    <source>
        <dbReference type="ARBA" id="ARBA00004651"/>
    </source>
</evidence>
<dbReference type="Pfam" id="PF02687">
    <property type="entry name" value="FtsX"/>
    <property type="match status" value="1"/>
</dbReference>
<sequence>MTLFSLSLAYLRQRSLTTVLNLLLLALGVATIVVLLLVNRQMEGRLARDAAGIDLVVGAKGSPLQLILSAVYHVDIPTGNIPLAEAEALSADPLVKQTIPLALGDNFMGYRIIGTTPAYPAHYGAALADGRLFELSMEATVGAAVARAAKLRVGDLIVGSHGVGGEGHAHADHPFEVVGILEPTGTVLDRLVLTPVESVWDVHAAHGHDAAASGRGREVTAVLVTYASPLAAARLPRRINQDTGMQAASPASELVRLLSLVGVGLDAMRAFGVVLIVSAALGTFVALYNSLQQRRYDLAVMRSLGGTRRTLVLQLVTEAMTVSLAGTLLGLLLGHGAAVAAGHLFPQAQDLGVTGFVFLAEELWLFALAAGIALLAAALPAVQVYRADVSAVLARG</sequence>
<name>A0ABW2KY34_9PROT</name>
<feature type="transmembrane region" description="Helical" evidence="6">
    <location>
        <begin position="364"/>
        <end position="385"/>
    </location>
</feature>
<evidence type="ECO:0000256" key="2">
    <source>
        <dbReference type="ARBA" id="ARBA00022475"/>
    </source>
</evidence>
<keyword evidence="2" id="KW-1003">Cell membrane</keyword>
<dbReference type="Pfam" id="PF12704">
    <property type="entry name" value="MacB_PCD"/>
    <property type="match status" value="1"/>
</dbReference>
<accession>A0ABW2KY34</accession>
<feature type="domain" description="ABC3 transporter permease C-terminal" evidence="7">
    <location>
        <begin position="270"/>
        <end position="387"/>
    </location>
</feature>
<comment type="caution">
    <text evidence="9">The sequence shown here is derived from an EMBL/GenBank/DDBJ whole genome shotgun (WGS) entry which is preliminary data.</text>
</comment>
<comment type="subcellular location">
    <subcellularLocation>
        <location evidence="1">Cell membrane</location>
        <topology evidence="1">Multi-pass membrane protein</topology>
    </subcellularLocation>
</comment>
<evidence type="ECO:0000256" key="6">
    <source>
        <dbReference type="SAM" id="Phobius"/>
    </source>
</evidence>
<organism evidence="9 10">
    <name type="scientific">Rhodocista pekingensis</name>
    <dbReference type="NCBI Taxonomy" id="201185"/>
    <lineage>
        <taxon>Bacteria</taxon>
        <taxon>Pseudomonadati</taxon>
        <taxon>Pseudomonadota</taxon>
        <taxon>Alphaproteobacteria</taxon>
        <taxon>Rhodospirillales</taxon>
        <taxon>Azospirillaceae</taxon>
        <taxon>Rhodocista</taxon>
    </lineage>
</organism>
<reference evidence="10" key="1">
    <citation type="journal article" date="2019" name="Int. J. Syst. Evol. Microbiol.">
        <title>The Global Catalogue of Microorganisms (GCM) 10K type strain sequencing project: providing services to taxonomists for standard genome sequencing and annotation.</title>
        <authorList>
            <consortium name="The Broad Institute Genomics Platform"/>
            <consortium name="The Broad Institute Genome Sequencing Center for Infectious Disease"/>
            <person name="Wu L."/>
            <person name="Ma J."/>
        </authorList>
    </citation>
    <scope>NUCLEOTIDE SEQUENCE [LARGE SCALE GENOMIC DNA]</scope>
    <source>
        <strain evidence="10">CGMCC 1.16275</strain>
    </source>
</reference>
<dbReference type="EMBL" id="JBHTCM010000022">
    <property type="protein sequence ID" value="MFC7334887.1"/>
    <property type="molecule type" value="Genomic_DNA"/>
</dbReference>
<evidence type="ECO:0000313" key="10">
    <source>
        <dbReference type="Proteomes" id="UP001596456"/>
    </source>
</evidence>
<dbReference type="InterPro" id="IPR051125">
    <property type="entry name" value="ABC-4/HrtB_transporter"/>
</dbReference>
<keyword evidence="3 6" id="KW-0812">Transmembrane</keyword>
<evidence type="ECO:0000256" key="3">
    <source>
        <dbReference type="ARBA" id="ARBA00022692"/>
    </source>
</evidence>
<evidence type="ECO:0000256" key="4">
    <source>
        <dbReference type="ARBA" id="ARBA00022989"/>
    </source>
</evidence>
<proteinExistence type="predicted"/>
<dbReference type="InterPro" id="IPR025857">
    <property type="entry name" value="MacB_PCD"/>
</dbReference>
<keyword evidence="5 6" id="KW-0472">Membrane</keyword>
<feature type="transmembrane region" description="Helical" evidence="6">
    <location>
        <begin position="311"/>
        <end position="344"/>
    </location>
</feature>
<dbReference type="PANTHER" id="PTHR43738">
    <property type="entry name" value="ABC TRANSPORTER, MEMBRANE PROTEIN"/>
    <property type="match status" value="1"/>
</dbReference>
<evidence type="ECO:0000256" key="5">
    <source>
        <dbReference type="ARBA" id="ARBA00023136"/>
    </source>
</evidence>
<feature type="transmembrane region" description="Helical" evidence="6">
    <location>
        <begin position="271"/>
        <end position="291"/>
    </location>
</feature>
<evidence type="ECO:0000259" key="7">
    <source>
        <dbReference type="Pfam" id="PF02687"/>
    </source>
</evidence>
<feature type="transmembrane region" description="Helical" evidence="6">
    <location>
        <begin position="20"/>
        <end position="38"/>
    </location>
</feature>
<keyword evidence="10" id="KW-1185">Reference proteome</keyword>
<dbReference type="RefSeq" id="WP_377360428.1">
    <property type="nucleotide sequence ID" value="NZ_JBHTCM010000022.1"/>
</dbReference>
<dbReference type="InterPro" id="IPR003838">
    <property type="entry name" value="ABC3_permease_C"/>
</dbReference>
<dbReference type="PANTHER" id="PTHR43738:SF2">
    <property type="entry name" value="ABC TRANSPORTER PERMEASE"/>
    <property type="match status" value="1"/>
</dbReference>
<dbReference type="Proteomes" id="UP001596456">
    <property type="component" value="Unassembled WGS sequence"/>
</dbReference>
<gene>
    <name evidence="9" type="ORF">ACFQPS_17110</name>
</gene>